<dbReference type="Pfam" id="PF08448">
    <property type="entry name" value="PAS_4"/>
    <property type="match status" value="1"/>
</dbReference>
<dbReference type="InterPro" id="IPR004090">
    <property type="entry name" value="Chemotax_Me-accpt_rcpt"/>
</dbReference>
<dbReference type="PANTHER" id="PTHR32089">
    <property type="entry name" value="METHYL-ACCEPTING CHEMOTAXIS PROTEIN MCPB"/>
    <property type="match status" value="1"/>
</dbReference>
<dbReference type="Pfam" id="PF00015">
    <property type="entry name" value="MCPsignal"/>
    <property type="match status" value="1"/>
</dbReference>
<feature type="domain" description="Methyl-accepting transducer" evidence="6">
    <location>
        <begin position="255"/>
        <end position="491"/>
    </location>
</feature>
<feature type="domain" description="PAS" evidence="7">
    <location>
        <begin position="144"/>
        <end position="200"/>
    </location>
</feature>
<dbReference type="EMBL" id="JAUSUK010000001">
    <property type="protein sequence ID" value="MDQ0325762.1"/>
    <property type="molecule type" value="Genomic_DNA"/>
</dbReference>
<dbReference type="InterPro" id="IPR013656">
    <property type="entry name" value="PAS_4"/>
</dbReference>
<name>A0ABU0C9K7_9BRAD</name>
<dbReference type="SUPFAM" id="SSF55785">
    <property type="entry name" value="PYP-like sensor domain (PAS domain)"/>
    <property type="match status" value="2"/>
</dbReference>
<keyword evidence="2" id="KW-0472">Membrane</keyword>
<dbReference type="Proteomes" id="UP001230253">
    <property type="component" value="Unassembled WGS sequence"/>
</dbReference>
<evidence type="ECO:0000259" key="9">
    <source>
        <dbReference type="PROSITE" id="PS50192"/>
    </source>
</evidence>
<dbReference type="InterPro" id="IPR000727">
    <property type="entry name" value="T_SNARE_dom"/>
</dbReference>
<dbReference type="PROSITE" id="PS50113">
    <property type="entry name" value="PAC"/>
    <property type="match status" value="1"/>
</dbReference>
<organism evidence="10 11">
    <name type="scientific">Rhodopseudomonas julia</name>
    <dbReference type="NCBI Taxonomy" id="200617"/>
    <lineage>
        <taxon>Bacteria</taxon>
        <taxon>Pseudomonadati</taxon>
        <taxon>Pseudomonadota</taxon>
        <taxon>Alphaproteobacteria</taxon>
        <taxon>Hyphomicrobiales</taxon>
        <taxon>Nitrobacteraceae</taxon>
        <taxon>Rhodopseudomonas</taxon>
    </lineage>
</organism>
<dbReference type="PRINTS" id="PR00260">
    <property type="entry name" value="CHEMTRNSDUCR"/>
</dbReference>
<feature type="domain" description="PAC" evidence="8">
    <location>
        <begin position="203"/>
        <end position="255"/>
    </location>
</feature>
<dbReference type="NCBIfam" id="TIGR00229">
    <property type="entry name" value="sensory_box"/>
    <property type="match status" value="2"/>
</dbReference>
<keyword evidence="11" id="KW-1185">Reference proteome</keyword>
<feature type="domain" description="T-SNARE coiled-coil homology" evidence="9">
    <location>
        <begin position="407"/>
        <end position="469"/>
    </location>
</feature>
<accession>A0ABU0C9K7</accession>
<protein>
    <submittedName>
        <fullName evidence="10">Methyl-accepting chemotaxis protein</fullName>
    </submittedName>
</protein>
<evidence type="ECO:0000313" key="10">
    <source>
        <dbReference type="EMBL" id="MDQ0325762.1"/>
    </source>
</evidence>
<dbReference type="SMART" id="SM00091">
    <property type="entry name" value="PAS"/>
    <property type="match status" value="2"/>
</dbReference>
<comment type="caution">
    <text evidence="10">The sequence shown here is derived from an EMBL/GenBank/DDBJ whole genome shotgun (WGS) entry which is preliminary data.</text>
</comment>
<evidence type="ECO:0000256" key="4">
    <source>
        <dbReference type="ARBA" id="ARBA00029447"/>
    </source>
</evidence>
<dbReference type="Gene3D" id="1.10.287.950">
    <property type="entry name" value="Methyl-accepting chemotaxis protein"/>
    <property type="match status" value="1"/>
</dbReference>
<dbReference type="SMART" id="SM00086">
    <property type="entry name" value="PAC"/>
    <property type="match status" value="2"/>
</dbReference>
<proteinExistence type="inferred from homology"/>
<dbReference type="InterPro" id="IPR035965">
    <property type="entry name" value="PAS-like_dom_sf"/>
</dbReference>
<evidence type="ECO:0000259" key="6">
    <source>
        <dbReference type="PROSITE" id="PS50111"/>
    </source>
</evidence>
<dbReference type="InterPro" id="IPR001610">
    <property type="entry name" value="PAC"/>
</dbReference>
<dbReference type="PROSITE" id="PS50111">
    <property type="entry name" value="CHEMOTAXIS_TRANSDUC_2"/>
    <property type="match status" value="1"/>
</dbReference>
<keyword evidence="2" id="KW-0997">Cell inner membrane</keyword>
<dbReference type="InterPro" id="IPR000014">
    <property type="entry name" value="PAS"/>
</dbReference>
<dbReference type="SUPFAM" id="SSF58104">
    <property type="entry name" value="Methyl-accepting chemotaxis protein (MCP) signaling domain"/>
    <property type="match status" value="1"/>
</dbReference>
<comment type="subcellular location">
    <subcellularLocation>
        <location evidence="1">Cell inner membrane</location>
        <topology evidence="1">Multi-pass membrane protein</topology>
    </subcellularLocation>
</comment>
<dbReference type="RefSeq" id="WP_307153926.1">
    <property type="nucleotide sequence ID" value="NZ_JAUSUK010000001.1"/>
</dbReference>
<keyword evidence="3 5" id="KW-0807">Transducer</keyword>
<evidence type="ECO:0000313" key="11">
    <source>
        <dbReference type="Proteomes" id="UP001230253"/>
    </source>
</evidence>
<dbReference type="PROSITE" id="PS50192">
    <property type="entry name" value="T_SNARE"/>
    <property type="match status" value="1"/>
</dbReference>
<dbReference type="PANTHER" id="PTHR32089:SF112">
    <property type="entry name" value="LYSOZYME-LIKE PROTEIN-RELATED"/>
    <property type="match status" value="1"/>
</dbReference>
<dbReference type="InterPro" id="IPR013655">
    <property type="entry name" value="PAS_fold_3"/>
</dbReference>
<evidence type="ECO:0000256" key="1">
    <source>
        <dbReference type="ARBA" id="ARBA00004429"/>
    </source>
</evidence>
<evidence type="ECO:0000259" key="8">
    <source>
        <dbReference type="PROSITE" id="PS50113"/>
    </source>
</evidence>
<dbReference type="SMART" id="SM00283">
    <property type="entry name" value="MA"/>
    <property type="match status" value="1"/>
</dbReference>
<dbReference type="Pfam" id="PF08447">
    <property type="entry name" value="PAS_3"/>
    <property type="match status" value="1"/>
</dbReference>
<dbReference type="Gene3D" id="3.30.450.20">
    <property type="entry name" value="PAS domain"/>
    <property type="match status" value="2"/>
</dbReference>
<sequence>MLRSAKAKNAELIVEALDRSLAIIEFTPSGEILTANRNFLDCVGYELSEIVGRHHSMFVDSIYRQSEAYEQFWRDLAAGKFIQSEFKRVGKSGARIWLQATYNPVVAKGKVVKIVKLATDITEKKLQTETDAAWLSALNRSQAVIQFDLFGTIVHANANFLEATGYSLEELVGKHHSMFLEAQERESADYRQFWKALRKGEFQAAEYRRFGKGGREIWIQATYNPIFDENGEVCGVVKFATETNRVKERLEREAIQKSIDVDLEAILKEITDASHQATSAASASTQTSTNVQAVASGAEEFAASIEDIGRQVGHALEITAAAVGKGDRANSIVGGLSEVTQRIGDFVGLINSIAAQTNLLALNATIEAARAGEAGKGFAVVASEVKHLAGQTAKATDDITTQIAAVQAVTGEAADALKEITALVSEINTISISISSSMEEQSAVTRDMASNMETASFGVTTITDNMAAIAAATQGVRNSTYQVREASRKIA</sequence>
<gene>
    <name evidence="10" type="ORF">J2R99_001611</name>
</gene>
<comment type="similarity">
    <text evidence="4">Belongs to the methyl-accepting chemotaxis (MCP) protein family.</text>
</comment>
<reference evidence="10 11" key="1">
    <citation type="submission" date="2023-07" db="EMBL/GenBank/DDBJ databases">
        <title>Genomic Encyclopedia of Type Strains, Phase IV (KMG-IV): sequencing the most valuable type-strain genomes for metagenomic binning, comparative biology and taxonomic classification.</title>
        <authorList>
            <person name="Goeker M."/>
        </authorList>
    </citation>
    <scope>NUCLEOTIDE SEQUENCE [LARGE SCALE GENOMIC DNA]</scope>
    <source>
        <strain evidence="10 11">DSM 11549</strain>
    </source>
</reference>
<dbReference type="InterPro" id="IPR000700">
    <property type="entry name" value="PAS-assoc_C"/>
</dbReference>
<evidence type="ECO:0000256" key="5">
    <source>
        <dbReference type="PROSITE-ProRule" id="PRU00284"/>
    </source>
</evidence>
<evidence type="ECO:0000256" key="3">
    <source>
        <dbReference type="ARBA" id="ARBA00023224"/>
    </source>
</evidence>
<evidence type="ECO:0000256" key="2">
    <source>
        <dbReference type="ARBA" id="ARBA00022519"/>
    </source>
</evidence>
<dbReference type="CDD" id="cd00130">
    <property type="entry name" value="PAS"/>
    <property type="match status" value="2"/>
</dbReference>
<keyword evidence="2" id="KW-1003">Cell membrane</keyword>
<dbReference type="PROSITE" id="PS50112">
    <property type="entry name" value="PAS"/>
    <property type="match status" value="1"/>
</dbReference>
<evidence type="ECO:0000259" key="7">
    <source>
        <dbReference type="PROSITE" id="PS50112"/>
    </source>
</evidence>
<dbReference type="InterPro" id="IPR004089">
    <property type="entry name" value="MCPsignal_dom"/>
</dbReference>